<dbReference type="PANTHER" id="PTHR42801:SF7">
    <property type="entry name" value="SLL1159 PROTEIN"/>
    <property type="match status" value="1"/>
</dbReference>
<evidence type="ECO:0000256" key="2">
    <source>
        <dbReference type="ARBA" id="ARBA00013017"/>
    </source>
</evidence>
<name>A0AAE2VC79_9BACT</name>
<dbReference type="SUPFAM" id="SSF52833">
    <property type="entry name" value="Thioredoxin-like"/>
    <property type="match status" value="1"/>
</dbReference>
<sequence>MNHLSLREQTDQQIAKTRAANPDFMGAVDELLAEAKSFQRGAEAIDLAQKAPDFELPNARGELVALSDLLACGPVVVTFYRGGWCPYCNLQLQAMQTRLPELRELGASLVAISPQKPDASLSDEEKQELSFSVLSDQDAKTAASYGVAWEVPERLLSHMRDDRGLDLESINDGNASILPIPATFVLDAEGVVRWRFVDVDYRTRAEPQDIVEAVQQLSENAG</sequence>
<protein>
    <recommendedName>
        <fullName evidence="2">thioredoxin-dependent peroxiredoxin</fullName>
        <ecNumber evidence="2">1.11.1.24</ecNumber>
    </recommendedName>
    <alternativeName>
        <fullName evidence="8">Thioredoxin peroxidase</fullName>
    </alternativeName>
    <alternativeName>
        <fullName evidence="10">Thioredoxin-dependent peroxiredoxin Bcp</fullName>
    </alternativeName>
</protein>
<comment type="function">
    <text evidence="1">Thiol-specific peroxidase that catalyzes the reduction of hydrogen peroxide and organic hydroperoxides to water and alcohols, respectively. Plays a role in cell protection against oxidative stress by detoxifying peroxides and as sensor of hydrogen peroxide-mediated signaling events.</text>
</comment>
<comment type="catalytic activity">
    <reaction evidence="11">
        <text>a hydroperoxide + [thioredoxin]-dithiol = an alcohol + [thioredoxin]-disulfide + H2O</text>
        <dbReference type="Rhea" id="RHEA:62620"/>
        <dbReference type="Rhea" id="RHEA-COMP:10698"/>
        <dbReference type="Rhea" id="RHEA-COMP:10700"/>
        <dbReference type="ChEBI" id="CHEBI:15377"/>
        <dbReference type="ChEBI" id="CHEBI:29950"/>
        <dbReference type="ChEBI" id="CHEBI:30879"/>
        <dbReference type="ChEBI" id="CHEBI:35924"/>
        <dbReference type="ChEBI" id="CHEBI:50058"/>
        <dbReference type="EC" id="1.11.1.24"/>
    </reaction>
</comment>
<evidence type="ECO:0000256" key="5">
    <source>
        <dbReference type="ARBA" id="ARBA00023002"/>
    </source>
</evidence>
<evidence type="ECO:0000259" key="12">
    <source>
        <dbReference type="PROSITE" id="PS51352"/>
    </source>
</evidence>
<dbReference type="InterPro" id="IPR013766">
    <property type="entry name" value="Thioredoxin_domain"/>
</dbReference>
<dbReference type="RefSeq" id="WP_309489943.1">
    <property type="nucleotide sequence ID" value="NZ_JAENIG010000006.1"/>
</dbReference>
<evidence type="ECO:0000256" key="8">
    <source>
        <dbReference type="ARBA" id="ARBA00032824"/>
    </source>
</evidence>
<dbReference type="Pfam" id="PF00578">
    <property type="entry name" value="AhpC-TSA"/>
    <property type="match status" value="1"/>
</dbReference>
<dbReference type="InterPro" id="IPR050924">
    <property type="entry name" value="Peroxiredoxin_BCP/PrxQ"/>
</dbReference>
<dbReference type="EMBL" id="JAENIG010000006">
    <property type="protein sequence ID" value="MBK1855330.1"/>
    <property type="molecule type" value="Genomic_DNA"/>
</dbReference>
<dbReference type="GO" id="GO:0005737">
    <property type="term" value="C:cytoplasm"/>
    <property type="evidence" value="ECO:0007669"/>
    <property type="project" value="TreeGrafter"/>
</dbReference>
<evidence type="ECO:0000313" key="13">
    <source>
        <dbReference type="EMBL" id="MBK1855330.1"/>
    </source>
</evidence>
<keyword evidence="14" id="KW-1185">Reference proteome</keyword>
<keyword evidence="7" id="KW-0676">Redox-active center</keyword>
<dbReference type="InterPro" id="IPR036249">
    <property type="entry name" value="Thioredoxin-like_sf"/>
</dbReference>
<evidence type="ECO:0000256" key="1">
    <source>
        <dbReference type="ARBA" id="ARBA00003330"/>
    </source>
</evidence>
<dbReference type="GO" id="GO:0045454">
    <property type="term" value="P:cell redox homeostasis"/>
    <property type="evidence" value="ECO:0007669"/>
    <property type="project" value="TreeGrafter"/>
</dbReference>
<evidence type="ECO:0000256" key="4">
    <source>
        <dbReference type="ARBA" id="ARBA00022862"/>
    </source>
</evidence>
<dbReference type="GO" id="GO:0034599">
    <property type="term" value="P:cellular response to oxidative stress"/>
    <property type="evidence" value="ECO:0007669"/>
    <property type="project" value="TreeGrafter"/>
</dbReference>
<evidence type="ECO:0000256" key="11">
    <source>
        <dbReference type="ARBA" id="ARBA00049091"/>
    </source>
</evidence>
<evidence type="ECO:0000256" key="10">
    <source>
        <dbReference type="ARBA" id="ARBA00042639"/>
    </source>
</evidence>
<keyword evidence="3" id="KW-0575">Peroxidase</keyword>
<accession>A0AAE2VC79</accession>
<evidence type="ECO:0000256" key="7">
    <source>
        <dbReference type="ARBA" id="ARBA00023284"/>
    </source>
</evidence>
<evidence type="ECO:0000256" key="6">
    <source>
        <dbReference type="ARBA" id="ARBA00023157"/>
    </source>
</evidence>
<evidence type="ECO:0000256" key="3">
    <source>
        <dbReference type="ARBA" id="ARBA00022559"/>
    </source>
</evidence>
<evidence type="ECO:0000313" key="14">
    <source>
        <dbReference type="Proteomes" id="UP000634206"/>
    </source>
</evidence>
<evidence type="ECO:0000256" key="9">
    <source>
        <dbReference type="ARBA" id="ARBA00038489"/>
    </source>
</evidence>
<dbReference type="Gene3D" id="3.40.30.10">
    <property type="entry name" value="Glutaredoxin"/>
    <property type="match status" value="1"/>
</dbReference>
<dbReference type="InterPro" id="IPR000866">
    <property type="entry name" value="AhpC/TSA"/>
</dbReference>
<dbReference type="Proteomes" id="UP000634206">
    <property type="component" value="Unassembled WGS sequence"/>
</dbReference>
<dbReference type="PROSITE" id="PS51352">
    <property type="entry name" value="THIOREDOXIN_2"/>
    <property type="match status" value="1"/>
</dbReference>
<dbReference type="AlphaFoldDB" id="A0AAE2VC79"/>
<organism evidence="13 14">
    <name type="scientific">Oceaniferula flava</name>
    <dbReference type="NCBI Taxonomy" id="2800421"/>
    <lineage>
        <taxon>Bacteria</taxon>
        <taxon>Pseudomonadati</taxon>
        <taxon>Verrucomicrobiota</taxon>
        <taxon>Verrucomicrobiia</taxon>
        <taxon>Verrucomicrobiales</taxon>
        <taxon>Verrucomicrobiaceae</taxon>
        <taxon>Oceaniferula</taxon>
    </lineage>
</organism>
<feature type="domain" description="Thioredoxin" evidence="12">
    <location>
        <begin position="45"/>
        <end position="219"/>
    </location>
</feature>
<comment type="similarity">
    <text evidence="9">Belongs to the peroxiredoxin family. BCP/PrxQ subfamily.</text>
</comment>
<keyword evidence="5" id="KW-0560">Oxidoreductase</keyword>
<reference evidence="13" key="1">
    <citation type="submission" date="2021-01" db="EMBL/GenBank/DDBJ databases">
        <title>Modified the classification status of verrucomicrobia.</title>
        <authorList>
            <person name="Feng X."/>
        </authorList>
    </citation>
    <scope>NUCLEOTIDE SEQUENCE</scope>
    <source>
        <strain evidence="13">5K15</strain>
    </source>
</reference>
<gene>
    <name evidence="13" type="ORF">JIN83_10195</name>
</gene>
<comment type="caution">
    <text evidence="13">The sequence shown here is derived from an EMBL/GenBank/DDBJ whole genome shotgun (WGS) entry which is preliminary data.</text>
</comment>
<dbReference type="GO" id="GO:0008379">
    <property type="term" value="F:thioredoxin peroxidase activity"/>
    <property type="evidence" value="ECO:0007669"/>
    <property type="project" value="TreeGrafter"/>
</dbReference>
<proteinExistence type="inferred from homology"/>
<keyword evidence="6" id="KW-1015">Disulfide bond</keyword>
<dbReference type="CDD" id="cd02970">
    <property type="entry name" value="PRX_like2"/>
    <property type="match status" value="1"/>
</dbReference>
<dbReference type="EC" id="1.11.1.24" evidence="2"/>
<keyword evidence="4" id="KW-0049">Antioxidant</keyword>
<dbReference type="PANTHER" id="PTHR42801">
    <property type="entry name" value="THIOREDOXIN-DEPENDENT PEROXIDE REDUCTASE"/>
    <property type="match status" value="1"/>
</dbReference>